<dbReference type="Proteomes" id="UP000189177">
    <property type="component" value="Unassembled WGS sequence"/>
</dbReference>
<protein>
    <submittedName>
        <fullName evidence="1">Uncharacterized protein</fullName>
    </submittedName>
</protein>
<dbReference type="EMBL" id="MUZR01000006">
    <property type="protein sequence ID" value="OOC11215.1"/>
    <property type="molecule type" value="Genomic_DNA"/>
</dbReference>
<dbReference type="STRING" id="252474.B1A74_02010"/>
<dbReference type="AlphaFoldDB" id="A0A1V3A1K3"/>
<organism evidence="1 2">
    <name type="scientific">Thioalkalivibrio halophilus</name>
    <dbReference type="NCBI Taxonomy" id="252474"/>
    <lineage>
        <taxon>Bacteria</taxon>
        <taxon>Pseudomonadati</taxon>
        <taxon>Pseudomonadota</taxon>
        <taxon>Gammaproteobacteria</taxon>
        <taxon>Chromatiales</taxon>
        <taxon>Ectothiorhodospiraceae</taxon>
        <taxon>Thioalkalivibrio</taxon>
    </lineage>
</organism>
<sequence length="163" mass="17736">MGRGVLRWLGFGVLPLSLLLGCGGSVEPPDMTEEARGDQCVEPVDVIRKDHGKILTHERDHAVRDGVRNPDHGFVSCIDCHVASDARHSEPETHFCASCHTFNAVSVDCFECHRDRPSASAHLHSLNPHAPAPEFAWEADQQDVTATLAETGLLLPPSEDATQ</sequence>
<dbReference type="SUPFAM" id="SSF48695">
    <property type="entry name" value="Multiheme cytochromes"/>
    <property type="match status" value="1"/>
</dbReference>
<evidence type="ECO:0000313" key="2">
    <source>
        <dbReference type="Proteomes" id="UP000189177"/>
    </source>
</evidence>
<evidence type="ECO:0000313" key="1">
    <source>
        <dbReference type="EMBL" id="OOC11215.1"/>
    </source>
</evidence>
<gene>
    <name evidence="1" type="ORF">B1A74_02010</name>
</gene>
<accession>A0A1V3A1K3</accession>
<comment type="caution">
    <text evidence="1">The sequence shown here is derived from an EMBL/GenBank/DDBJ whole genome shotgun (WGS) entry which is preliminary data.</text>
</comment>
<keyword evidence="2" id="KW-1185">Reference proteome</keyword>
<name>A0A1V3A1K3_9GAMM</name>
<dbReference type="PROSITE" id="PS51257">
    <property type="entry name" value="PROKAR_LIPOPROTEIN"/>
    <property type="match status" value="1"/>
</dbReference>
<proteinExistence type="predicted"/>
<reference evidence="1 2" key="1">
    <citation type="submission" date="2017-02" db="EMBL/GenBank/DDBJ databases">
        <title>Genomic diversity within the haloalkaliphilic genus Thioalkalivibrio.</title>
        <authorList>
            <person name="Ahn A.-C."/>
            <person name="Meier-Kolthoff J."/>
            <person name="Overmars L."/>
            <person name="Richter M."/>
            <person name="Woyke T."/>
            <person name="Sorokin D.Y."/>
            <person name="Muyzer G."/>
        </authorList>
    </citation>
    <scope>NUCLEOTIDE SEQUENCE [LARGE SCALE GENOMIC DNA]</scope>
    <source>
        <strain evidence="1 2">HL17</strain>
    </source>
</reference>
<dbReference type="InterPro" id="IPR036280">
    <property type="entry name" value="Multihaem_cyt_sf"/>
</dbReference>